<keyword evidence="1" id="KW-0732">Signal</keyword>
<proteinExistence type="predicted"/>
<evidence type="ECO:0000313" key="2">
    <source>
        <dbReference type="EMBL" id="KAJ1645703.1"/>
    </source>
</evidence>
<comment type="caution">
    <text evidence="2">The sequence shown here is derived from an EMBL/GenBank/DDBJ whole genome shotgun (WGS) entry which is preliminary data.</text>
</comment>
<feature type="chain" id="PRO_5040785661" evidence="1">
    <location>
        <begin position="18"/>
        <end position="112"/>
    </location>
</feature>
<dbReference type="Proteomes" id="UP001145021">
    <property type="component" value="Unassembled WGS sequence"/>
</dbReference>
<organism evidence="2 3">
    <name type="scientific">Coemansia asiatica</name>
    <dbReference type="NCBI Taxonomy" id="1052880"/>
    <lineage>
        <taxon>Eukaryota</taxon>
        <taxon>Fungi</taxon>
        <taxon>Fungi incertae sedis</taxon>
        <taxon>Zoopagomycota</taxon>
        <taxon>Kickxellomycotina</taxon>
        <taxon>Kickxellomycetes</taxon>
        <taxon>Kickxellales</taxon>
        <taxon>Kickxellaceae</taxon>
        <taxon>Coemansia</taxon>
    </lineage>
</organism>
<accession>A0A9W7XM60</accession>
<feature type="signal peptide" evidence="1">
    <location>
        <begin position="1"/>
        <end position="17"/>
    </location>
</feature>
<evidence type="ECO:0000256" key="1">
    <source>
        <dbReference type="SAM" id="SignalP"/>
    </source>
</evidence>
<dbReference type="AlphaFoldDB" id="A0A9W7XM60"/>
<keyword evidence="3" id="KW-1185">Reference proteome</keyword>
<protein>
    <submittedName>
        <fullName evidence="2">Uncharacterized protein</fullName>
    </submittedName>
</protein>
<dbReference type="EMBL" id="JANBOH010000092">
    <property type="protein sequence ID" value="KAJ1645703.1"/>
    <property type="molecule type" value="Genomic_DNA"/>
</dbReference>
<sequence>MKSFSIILTILVSVAIALTDKEKNALTIFNSRYHPDNHTKTVLVAELSEYSANAGLTSVKTKFDQKQYAAAGQELASHVASLKSDPLVQPGKQYAMSYGMLNDCVKEFRGIA</sequence>
<gene>
    <name evidence="2" type="ORF">LPJ64_002720</name>
</gene>
<evidence type="ECO:0000313" key="3">
    <source>
        <dbReference type="Proteomes" id="UP001145021"/>
    </source>
</evidence>
<reference evidence="2" key="1">
    <citation type="submission" date="2022-07" db="EMBL/GenBank/DDBJ databases">
        <title>Phylogenomic reconstructions and comparative analyses of Kickxellomycotina fungi.</title>
        <authorList>
            <person name="Reynolds N.K."/>
            <person name="Stajich J.E."/>
            <person name="Barry K."/>
            <person name="Grigoriev I.V."/>
            <person name="Crous P."/>
            <person name="Smith M.E."/>
        </authorList>
    </citation>
    <scope>NUCLEOTIDE SEQUENCE</scope>
    <source>
        <strain evidence="2">NBRC 105413</strain>
    </source>
</reference>
<name>A0A9W7XM60_9FUNG</name>